<dbReference type="Proteomes" id="UP000887565">
    <property type="component" value="Unplaced"/>
</dbReference>
<reference evidence="3" key="1">
    <citation type="submission" date="2022-11" db="UniProtKB">
        <authorList>
            <consortium name="WormBaseParasite"/>
        </authorList>
    </citation>
    <scope>IDENTIFICATION</scope>
</reference>
<organism evidence="2 3">
    <name type="scientific">Romanomermis culicivorax</name>
    <name type="common">Nematode worm</name>
    <dbReference type="NCBI Taxonomy" id="13658"/>
    <lineage>
        <taxon>Eukaryota</taxon>
        <taxon>Metazoa</taxon>
        <taxon>Ecdysozoa</taxon>
        <taxon>Nematoda</taxon>
        <taxon>Enoplea</taxon>
        <taxon>Dorylaimia</taxon>
        <taxon>Mermithida</taxon>
        <taxon>Mermithoidea</taxon>
        <taxon>Mermithidae</taxon>
        <taxon>Romanomermis</taxon>
    </lineage>
</organism>
<evidence type="ECO:0000313" key="3">
    <source>
        <dbReference type="WBParaSite" id="nRc.2.0.1.t02641-RA"/>
    </source>
</evidence>
<keyword evidence="2" id="KW-1185">Reference proteome</keyword>
<dbReference type="AlphaFoldDB" id="A0A915HM87"/>
<sequence length="115" mass="12614">MPGLMVALPGRQPAGQTFQKAANFQRQFLCDVSPETKIAEAVTDQAKCEKWLSVEQAINSHPMALNSGERSLYAIISVGQTKVLQMERHKTNSLKESLYAHPGKEAMGNSLKRSG</sequence>
<protein>
    <submittedName>
        <fullName evidence="3">Uncharacterized protein</fullName>
    </submittedName>
</protein>
<proteinExistence type="predicted"/>
<evidence type="ECO:0000313" key="2">
    <source>
        <dbReference type="Proteomes" id="UP000887565"/>
    </source>
</evidence>
<feature type="region of interest" description="Disordered" evidence="1">
    <location>
        <begin position="94"/>
        <end position="115"/>
    </location>
</feature>
<evidence type="ECO:0000256" key="1">
    <source>
        <dbReference type="SAM" id="MobiDB-lite"/>
    </source>
</evidence>
<accession>A0A915HM87</accession>
<name>A0A915HM87_ROMCU</name>
<dbReference type="WBParaSite" id="nRc.2.0.1.t02641-RA">
    <property type="protein sequence ID" value="nRc.2.0.1.t02641-RA"/>
    <property type="gene ID" value="nRc.2.0.1.g02641"/>
</dbReference>